<dbReference type="Proteomes" id="UP000177325">
    <property type="component" value="Unassembled WGS sequence"/>
</dbReference>
<evidence type="ECO:0008006" key="3">
    <source>
        <dbReference type="Google" id="ProtNLM"/>
    </source>
</evidence>
<dbReference type="EMBL" id="MFMM01000001">
    <property type="protein sequence ID" value="OGG84625.1"/>
    <property type="molecule type" value="Genomic_DNA"/>
</dbReference>
<protein>
    <recommendedName>
        <fullName evidence="3">AB hydrolase-1 domain-containing protein</fullName>
    </recommendedName>
</protein>
<dbReference type="SUPFAM" id="SSF53474">
    <property type="entry name" value="alpha/beta-Hydrolases"/>
    <property type="match status" value="1"/>
</dbReference>
<evidence type="ECO:0000313" key="2">
    <source>
        <dbReference type="Proteomes" id="UP000177325"/>
    </source>
</evidence>
<dbReference type="InterPro" id="IPR010662">
    <property type="entry name" value="RBBP9/YdeN"/>
</dbReference>
<dbReference type="Pfam" id="PF06821">
    <property type="entry name" value="Ser_hydrolase"/>
    <property type="match status" value="1"/>
</dbReference>
<comment type="caution">
    <text evidence="1">The sequence shown here is derived from an EMBL/GenBank/DDBJ whole genome shotgun (WGS) entry which is preliminary data.</text>
</comment>
<dbReference type="Gene3D" id="3.40.50.1820">
    <property type="entry name" value="alpha/beta hydrolase"/>
    <property type="match status" value="1"/>
</dbReference>
<name>A0A1F6FFK1_9BACT</name>
<accession>A0A1F6FFK1</accession>
<evidence type="ECO:0000313" key="1">
    <source>
        <dbReference type="EMBL" id="OGG84625.1"/>
    </source>
</evidence>
<gene>
    <name evidence="1" type="ORF">A3G90_00880</name>
</gene>
<dbReference type="InterPro" id="IPR029058">
    <property type="entry name" value="AB_hydrolase_fold"/>
</dbReference>
<dbReference type="AlphaFoldDB" id="A0A1F6FFK1"/>
<dbReference type="GO" id="GO:0016787">
    <property type="term" value="F:hydrolase activity"/>
    <property type="evidence" value="ECO:0007669"/>
    <property type="project" value="InterPro"/>
</dbReference>
<dbReference type="PANTHER" id="PTHR15394:SF3">
    <property type="entry name" value="SERINE HYDROLASE RBBP9"/>
    <property type="match status" value="1"/>
</dbReference>
<organism evidence="1 2">
    <name type="scientific">Candidatus Kaiserbacteria bacterium RIFCSPLOWO2_12_FULL_45_26</name>
    <dbReference type="NCBI Taxonomy" id="1798525"/>
    <lineage>
        <taxon>Bacteria</taxon>
        <taxon>Candidatus Kaiseribacteriota</taxon>
    </lineage>
</organism>
<dbReference type="STRING" id="1798525.A3G90_00880"/>
<proteinExistence type="predicted"/>
<sequence>MKKQVVFIHGGDSFTQKEDFLQHLRTAPLRSLPGEESPLRWTQTLAADLGEEYEVFMPSMPNKQNADFREWSIWFERHFEYLRDGAVLVGWSLGGMFLAKYLSEKQTPFTVGRLFLLAAPCGQYSSPDGNDCGNFQFDPVILTNLNQHVKNIEVWHSEDDFVVDFADAKKYQTSLPEATFKGFIDKNHFLTPTFPEFLESIKKAR</sequence>
<reference evidence="1 2" key="1">
    <citation type="journal article" date="2016" name="Nat. Commun.">
        <title>Thousands of microbial genomes shed light on interconnected biogeochemical processes in an aquifer system.</title>
        <authorList>
            <person name="Anantharaman K."/>
            <person name="Brown C.T."/>
            <person name="Hug L.A."/>
            <person name="Sharon I."/>
            <person name="Castelle C.J."/>
            <person name="Probst A.J."/>
            <person name="Thomas B.C."/>
            <person name="Singh A."/>
            <person name="Wilkins M.J."/>
            <person name="Karaoz U."/>
            <person name="Brodie E.L."/>
            <person name="Williams K.H."/>
            <person name="Hubbard S.S."/>
            <person name="Banfield J.F."/>
        </authorList>
    </citation>
    <scope>NUCLEOTIDE SEQUENCE [LARGE SCALE GENOMIC DNA]</scope>
</reference>
<dbReference type="PANTHER" id="PTHR15394">
    <property type="entry name" value="SERINE HYDROLASE RBBP9"/>
    <property type="match status" value="1"/>
</dbReference>